<protein>
    <recommendedName>
        <fullName evidence="3">Fe-S protein</fullName>
    </recommendedName>
</protein>
<dbReference type="EMBL" id="NBTZ01000030">
    <property type="protein sequence ID" value="OTP77545.1"/>
    <property type="molecule type" value="Genomic_DNA"/>
</dbReference>
<accession>A0A242N1K4</accession>
<name>A0A242N1K4_CABSO</name>
<dbReference type="InterPro" id="IPR010710">
    <property type="entry name" value="DUF1289"/>
</dbReference>
<reference evidence="1 2" key="1">
    <citation type="submission" date="2017-03" db="EMBL/GenBank/DDBJ databases">
        <title>Genome analysis of strain PAMC 26577.</title>
        <authorList>
            <person name="Oh H.-M."/>
            <person name="Yang J.-A."/>
        </authorList>
    </citation>
    <scope>NUCLEOTIDE SEQUENCE [LARGE SCALE GENOMIC DNA]</scope>
    <source>
        <strain evidence="1 2">PAMC 26577</strain>
    </source>
</reference>
<sequence length="60" mass="6996">MAVESPCISICKFDSKTGLCIGCLRTKDECKKWKKLKNKARTKIIDDRPKREEKLKKARK</sequence>
<evidence type="ECO:0000313" key="1">
    <source>
        <dbReference type="EMBL" id="OTP77545.1"/>
    </source>
</evidence>
<dbReference type="PANTHER" id="PTHR35175">
    <property type="entry name" value="DUF1289 DOMAIN-CONTAINING PROTEIN"/>
    <property type="match status" value="1"/>
</dbReference>
<dbReference type="RefSeq" id="WP_062171814.1">
    <property type="nucleotide sequence ID" value="NZ_MSRG01000024.1"/>
</dbReference>
<dbReference type="PANTHER" id="PTHR35175:SF2">
    <property type="entry name" value="DUF1289 DOMAIN-CONTAINING PROTEIN"/>
    <property type="match status" value="1"/>
</dbReference>
<evidence type="ECO:0000313" key="2">
    <source>
        <dbReference type="Proteomes" id="UP000195221"/>
    </source>
</evidence>
<dbReference type="Proteomes" id="UP000195221">
    <property type="component" value="Unassembled WGS sequence"/>
</dbReference>
<evidence type="ECO:0008006" key="3">
    <source>
        <dbReference type="Google" id="ProtNLM"/>
    </source>
</evidence>
<dbReference type="Pfam" id="PF06945">
    <property type="entry name" value="DUF1289"/>
    <property type="match status" value="1"/>
</dbReference>
<dbReference type="AlphaFoldDB" id="A0A242N1K4"/>
<gene>
    <name evidence="1" type="ORF">PAMC26577_07910</name>
</gene>
<organism evidence="1 2">
    <name type="scientific">Caballeronia sordidicola</name>
    <name type="common">Burkholderia sordidicola</name>
    <dbReference type="NCBI Taxonomy" id="196367"/>
    <lineage>
        <taxon>Bacteria</taxon>
        <taxon>Pseudomonadati</taxon>
        <taxon>Pseudomonadota</taxon>
        <taxon>Betaproteobacteria</taxon>
        <taxon>Burkholderiales</taxon>
        <taxon>Burkholderiaceae</taxon>
        <taxon>Caballeronia</taxon>
    </lineage>
</organism>
<proteinExistence type="predicted"/>
<comment type="caution">
    <text evidence="1">The sequence shown here is derived from an EMBL/GenBank/DDBJ whole genome shotgun (WGS) entry which is preliminary data.</text>
</comment>